<name>A0A9D2BQI6_9BACT</name>
<sequence length="205" mass="23540">MGEIRNLIIDLGGVLVDLTRNRCIEAFERLGVENVRERLANDSRHKDLFERLELGAISVECFHDDVRRLSGRPLTDGQIDDAWIAMLGGVPERKLRLLLELRERYRVVLLSNTNEIHWKWSADTYFSYRGLAASDFFERIYLSYELHMLKPDTGIFEYVLNDAGFLPAETLLIDDASANCKAAEALGMRTYAPQPREDWSRLFGG</sequence>
<reference evidence="1" key="1">
    <citation type="journal article" date="2021" name="PeerJ">
        <title>Extensive microbial diversity within the chicken gut microbiome revealed by metagenomics and culture.</title>
        <authorList>
            <person name="Gilroy R."/>
            <person name="Ravi A."/>
            <person name="Getino M."/>
            <person name="Pursley I."/>
            <person name="Horton D.L."/>
            <person name="Alikhan N.F."/>
            <person name="Baker D."/>
            <person name="Gharbi K."/>
            <person name="Hall N."/>
            <person name="Watson M."/>
            <person name="Adriaenssens E.M."/>
            <person name="Foster-Nyarko E."/>
            <person name="Jarju S."/>
            <person name="Secka A."/>
            <person name="Antonio M."/>
            <person name="Oren A."/>
            <person name="Chaudhuri R.R."/>
            <person name="La Ragione R."/>
            <person name="Hildebrand F."/>
            <person name="Pallen M.J."/>
        </authorList>
    </citation>
    <scope>NUCLEOTIDE SEQUENCE</scope>
    <source>
        <strain evidence="1">ChiHecec2B26-12326</strain>
    </source>
</reference>
<dbReference type="PANTHER" id="PTHR43611">
    <property type="entry name" value="ALPHA-D-GLUCOSE 1-PHOSPHATE PHOSPHATASE"/>
    <property type="match status" value="1"/>
</dbReference>
<evidence type="ECO:0000313" key="1">
    <source>
        <dbReference type="EMBL" id="HIX86171.1"/>
    </source>
</evidence>
<dbReference type="AlphaFoldDB" id="A0A9D2BQI6"/>
<dbReference type="CDD" id="cd02603">
    <property type="entry name" value="HAD_sEH-N_like"/>
    <property type="match status" value="1"/>
</dbReference>
<dbReference type="Pfam" id="PF00702">
    <property type="entry name" value="Hydrolase"/>
    <property type="match status" value="1"/>
</dbReference>
<dbReference type="InterPro" id="IPR023198">
    <property type="entry name" value="PGP-like_dom2"/>
</dbReference>
<comment type="caution">
    <text evidence="1">The sequence shown here is derived from an EMBL/GenBank/DDBJ whole genome shotgun (WGS) entry which is preliminary data.</text>
</comment>
<dbReference type="SFLD" id="SFLDG01129">
    <property type="entry name" value="C1.5:_HAD__Beta-PGM__Phosphata"/>
    <property type="match status" value="1"/>
</dbReference>
<dbReference type="Proteomes" id="UP000823847">
    <property type="component" value="Unassembled WGS sequence"/>
</dbReference>
<dbReference type="SFLD" id="SFLDS00003">
    <property type="entry name" value="Haloacid_Dehalogenase"/>
    <property type="match status" value="1"/>
</dbReference>
<dbReference type="NCBIfam" id="TIGR01509">
    <property type="entry name" value="HAD-SF-IA-v3"/>
    <property type="match status" value="1"/>
</dbReference>
<dbReference type="Gene3D" id="1.10.150.240">
    <property type="entry name" value="Putative phosphatase, domain 2"/>
    <property type="match status" value="1"/>
</dbReference>
<dbReference type="InterPro" id="IPR006439">
    <property type="entry name" value="HAD-SF_hydro_IA"/>
</dbReference>
<dbReference type="Gene3D" id="3.40.50.1000">
    <property type="entry name" value="HAD superfamily/HAD-like"/>
    <property type="match status" value="1"/>
</dbReference>
<evidence type="ECO:0000313" key="2">
    <source>
        <dbReference type="Proteomes" id="UP000823847"/>
    </source>
</evidence>
<accession>A0A9D2BQI6</accession>
<dbReference type="InterPro" id="IPR023214">
    <property type="entry name" value="HAD_sf"/>
</dbReference>
<protein>
    <submittedName>
        <fullName evidence="1">HAD family phosphatase</fullName>
    </submittedName>
</protein>
<proteinExistence type="predicted"/>
<dbReference type="EMBL" id="DXEN01000046">
    <property type="protein sequence ID" value="HIX86171.1"/>
    <property type="molecule type" value="Genomic_DNA"/>
</dbReference>
<organism evidence="1 2">
    <name type="scientific">Candidatus Parabacteroides intestinigallinarum</name>
    <dbReference type="NCBI Taxonomy" id="2838722"/>
    <lineage>
        <taxon>Bacteria</taxon>
        <taxon>Pseudomonadati</taxon>
        <taxon>Bacteroidota</taxon>
        <taxon>Bacteroidia</taxon>
        <taxon>Bacteroidales</taxon>
        <taxon>Tannerellaceae</taxon>
        <taxon>Parabacteroides</taxon>
    </lineage>
</organism>
<dbReference type="SUPFAM" id="SSF56784">
    <property type="entry name" value="HAD-like"/>
    <property type="match status" value="1"/>
</dbReference>
<dbReference type="PANTHER" id="PTHR43611:SF3">
    <property type="entry name" value="FLAVIN MONONUCLEOTIDE HYDROLASE 1, CHLOROPLATIC"/>
    <property type="match status" value="1"/>
</dbReference>
<dbReference type="InterPro" id="IPR036412">
    <property type="entry name" value="HAD-like_sf"/>
</dbReference>
<reference evidence="1" key="2">
    <citation type="submission" date="2021-04" db="EMBL/GenBank/DDBJ databases">
        <authorList>
            <person name="Gilroy R."/>
        </authorList>
    </citation>
    <scope>NUCLEOTIDE SEQUENCE</scope>
    <source>
        <strain evidence="1">ChiHecec2B26-12326</strain>
    </source>
</reference>
<gene>
    <name evidence="1" type="ORF">H9848_06145</name>
</gene>